<evidence type="ECO:0000313" key="6">
    <source>
        <dbReference type="EMBL" id="VFT94000.1"/>
    </source>
</evidence>
<evidence type="ECO:0000313" key="7">
    <source>
        <dbReference type="Proteomes" id="UP000332933"/>
    </source>
</evidence>
<organism evidence="6 7">
    <name type="scientific">Aphanomyces stellatus</name>
    <dbReference type="NCBI Taxonomy" id="120398"/>
    <lineage>
        <taxon>Eukaryota</taxon>
        <taxon>Sar</taxon>
        <taxon>Stramenopiles</taxon>
        <taxon>Oomycota</taxon>
        <taxon>Saprolegniomycetes</taxon>
        <taxon>Saprolegniales</taxon>
        <taxon>Verrucalvaceae</taxon>
        <taxon>Aphanomyces</taxon>
    </lineage>
</organism>
<protein>
    <submittedName>
        <fullName evidence="6">Aste57867_17244 protein</fullName>
    </submittedName>
</protein>
<keyword evidence="7" id="KW-1185">Reference proteome</keyword>
<accession>A0A485L843</accession>
<dbReference type="EMBL" id="CAADRA010006081">
    <property type="protein sequence ID" value="VFT94000.1"/>
    <property type="molecule type" value="Genomic_DNA"/>
</dbReference>
<evidence type="ECO:0000256" key="2">
    <source>
        <dbReference type="ARBA" id="ARBA00022801"/>
    </source>
</evidence>
<dbReference type="EMBL" id="VJMH01006060">
    <property type="protein sequence ID" value="KAF0691576.1"/>
    <property type="molecule type" value="Genomic_DNA"/>
</dbReference>
<dbReference type="PANTHER" id="PTHR43248">
    <property type="entry name" value="2-SUCCINYL-6-HYDROXY-2,4-CYCLOHEXADIENE-1-CARBOXYLATE SYNTHASE"/>
    <property type="match status" value="1"/>
</dbReference>
<dbReference type="Gene3D" id="3.40.50.1820">
    <property type="entry name" value="alpha/beta hydrolase"/>
    <property type="match status" value="1"/>
</dbReference>
<dbReference type="SUPFAM" id="SSF53474">
    <property type="entry name" value="alpha/beta-Hydrolases"/>
    <property type="match status" value="1"/>
</dbReference>
<dbReference type="InterPro" id="IPR051601">
    <property type="entry name" value="Serine_prot/Carboxylest_S33"/>
</dbReference>
<keyword evidence="3" id="KW-0732">Signal</keyword>
<gene>
    <name evidence="6" type="primary">Aste57867_17244</name>
    <name evidence="5" type="ORF">As57867_017185</name>
    <name evidence="6" type="ORF">ASTE57867_17244</name>
</gene>
<reference evidence="5" key="2">
    <citation type="submission" date="2019-06" db="EMBL/GenBank/DDBJ databases">
        <title>Genomics analysis of Aphanomyces spp. identifies a new class of oomycete effector associated with host adaptation.</title>
        <authorList>
            <person name="Gaulin E."/>
        </authorList>
    </citation>
    <scope>NUCLEOTIDE SEQUENCE</scope>
    <source>
        <strain evidence="5">CBS 578.67</strain>
    </source>
</reference>
<sequence>MKAALLLAIASAATSAASSPFHWQPCNIDGIVDPLLECGALTVPLDHLNPTNGQTIDIAVRRYRTTSASPKGTILLNPGGPGGSGLGLASPMFVTVTGGDYDVLGFDPRGIGASRAALCTQSRATGDAETRNLNAKPIPFDAIGSDRLLERYEVEFELQAKRCVKYDGDYLPYLSTAYVARDMDLIRAALGQDVLHYYGISYGTFLGLTYVNMFPDRVGRVIIDSVLTPTLYLGSTPTLMSQSLVDTENDFDGFCAACEDAGPAHCPLADATAARPYLSRRLRAFFAQVDRKPLIVATDNDDVTAVYGQDLRKLVFGHLPGNTGWPNLASLIHSYMNGTVIVPSDEATTCGKTKYTGQDIEWSIYVSNDGNNSATKASDWEDHLRRSQAVSPLFGGGWFVPALVTKYWTVKPVERYTGPWNKPLKHPILILNNHFDPETPLASAREVASLMGPSNAVLVTRDGYGHCVLGHPSRCMAGVIANFYNHGTLPPTNTNCPVDGNPFVPADVRGDDDKFADVANATTQLAQLVWEARRQPKAPHSPVTKMTLVEEEKPSTWQRFVLGLSTVLTNLVLI</sequence>
<dbReference type="GO" id="GO:0016787">
    <property type="term" value="F:hydrolase activity"/>
    <property type="evidence" value="ECO:0007669"/>
    <property type="project" value="UniProtKB-KW"/>
</dbReference>
<dbReference type="InterPro" id="IPR000073">
    <property type="entry name" value="AB_hydrolase_1"/>
</dbReference>
<dbReference type="InterPro" id="IPR029058">
    <property type="entry name" value="AB_hydrolase_fold"/>
</dbReference>
<name>A0A485L843_9STRA</name>
<dbReference type="Pfam" id="PF00561">
    <property type="entry name" value="Abhydrolase_1"/>
    <property type="match status" value="1"/>
</dbReference>
<dbReference type="PANTHER" id="PTHR43248:SF25">
    <property type="entry name" value="AB HYDROLASE-1 DOMAIN-CONTAINING PROTEIN-RELATED"/>
    <property type="match status" value="1"/>
</dbReference>
<dbReference type="Proteomes" id="UP000332933">
    <property type="component" value="Unassembled WGS sequence"/>
</dbReference>
<comment type="similarity">
    <text evidence="1">Belongs to the peptidase S33 family.</text>
</comment>
<feature type="chain" id="PRO_5033437339" evidence="3">
    <location>
        <begin position="19"/>
        <end position="574"/>
    </location>
</feature>
<evidence type="ECO:0000313" key="5">
    <source>
        <dbReference type="EMBL" id="KAF0691576.1"/>
    </source>
</evidence>
<dbReference type="AlphaFoldDB" id="A0A485L843"/>
<keyword evidence="2" id="KW-0378">Hydrolase</keyword>
<feature type="signal peptide" evidence="3">
    <location>
        <begin position="1"/>
        <end position="18"/>
    </location>
</feature>
<dbReference type="OrthoDB" id="75190at2759"/>
<evidence type="ECO:0000259" key="4">
    <source>
        <dbReference type="Pfam" id="PF00561"/>
    </source>
</evidence>
<feature type="domain" description="AB hydrolase-1" evidence="4">
    <location>
        <begin position="73"/>
        <end position="450"/>
    </location>
</feature>
<evidence type="ECO:0000256" key="1">
    <source>
        <dbReference type="ARBA" id="ARBA00010088"/>
    </source>
</evidence>
<reference evidence="6 7" key="1">
    <citation type="submission" date="2019-03" db="EMBL/GenBank/DDBJ databases">
        <authorList>
            <person name="Gaulin E."/>
            <person name="Dumas B."/>
        </authorList>
    </citation>
    <scope>NUCLEOTIDE SEQUENCE [LARGE SCALE GENOMIC DNA]</scope>
    <source>
        <strain evidence="6">CBS 568.67</strain>
    </source>
</reference>
<proteinExistence type="inferred from homology"/>
<evidence type="ECO:0000256" key="3">
    <source>
        <dbReference type="SAM" id="SignalP"/>
    </source>
</evidence>